<proteinExistence type="predicted"/>
<evidence type="ECO:0000313" key="2">
    <source>
        <dbReference type="EMBL" id="SDH99376.1"/>
    </source>
</evidence>
<dbReference type="RefSeq" id="WP_091274764.1">
    <property type="nucleotide sequence ID" value="NZ_FNDK01000017.1"/>
</dbReference>
<name>A0A1G8GY98_9BACI</name>
<dbReference type="SUPFAM" id="SSF51735">
    <property type="entry name" value="NAD(P)-binding Rossmann-fold domains"/>
    <property type="match status" value="1"/>
</dbReference>
<protein>
    <submittedName>
        <fullName evidence="2">Nucleoside-diphosphate-sugar epimerase</fullName>
    </submittedName>
</protein>
<dbReference type="OrthoDB" id="9803892at2"/>
<dbReference type="PANTHER" id="PTHR15020:SF50">
    <property type="entry name" value="UPF0659 PROTEIN YMR090W"/>
    <property type="match status" value="1"/>
</dbReference>
<evidence type="ECO:0000259" key="1">
    <source>
        <dbReference type="Pfam" id="PF13460"/>
    </source>
</evidence>
<dbReference type="AlphaFoldDB" id="A0A1G8GY98"/>
<keyword evidence="3" id="KW-1185">Reference proteome</keyword>
<dbReference type="InterPro" id="IPR036291">
    <property type="entry name" value="NAD(P)-bd_dom_sf"/>
</dbReference>
<dbReference type="Proteomes" id="UP000199163">
    <property type="component" value="Unassembled WGS sequence"/>
</dbReference>
<dbReference type="STRING" id="568899.SAMN05192534_11768"/>
<gene>
    <name evidence="2" type="ORF">SAMN05192534_11768</name>
</gene>
<organism evidence="2 3">
    <name type="scientific">Alteribacillus persepolensis</name>
    <dbReference type="NCBI Taxonomy" id="568899"/>
    <lineage>
        <taxon>Bacteria</taxon>
        <taxon>Bacillati</taxon>
        <taxon>Bacillota</taxon>
        <taxon>Bacilli</taxon>
        <taxon>Bacillales</taxon>
        <taxon>Bacillaceae</taxon>
        <taxon>Alteribacillus</taxon>
    </lineage>
</organism>
<dbReference type="InterPro" id="IPR016040">
    <property type="entry name" value="NAD(P)-bd_dom"/>
</dbReference>
<dbReference type="EMBL" id="FNDK01000017">
    <property type="protein sequence ID" value="SDH99376.1"/>
    <property type="molecule type" value="Genomic_DNA"/>
</dbReference>
<sequence length="218" mass="23350">MKVLVVGANGQIGKHLVTFIQESDSLNAKAMIRKEEQASFFKELGAETSVVDLEQDIDTIAKAAEGVDAVVFTAGSGPHTGKDKTIMIDLDGAVKTIEAAKKAGVKRFVMISSFDTRRQAILDASESFAPYVAAKHYADEWLKGTDLDYTIIHPGRLTNAEGTGAVTVAEEVEIDEVPREDIARVIVASLENDATVGKEFQVITGANPTSVKEAVQSI</sequence>
<dbReference type="CDD" id="cd05243">
    <property type="entry name" value="SDR_a5"/>
    <property type="match status" value="1"/>
</dbReference>
<dbReference type="PANTHER" id="PTHR15020">
    <property type="entry name" value="FLAVIN REDUCTASE-RELATED"/>
    <property type="match status" value="1"/>
</dbReference>
<dbReference type="Gene3D" id="3.40.50.720">
    <property type="entry name" value="NAD(P)-binding Rossmann-like Domain"/>
    <property type="match status" value="1"/>
</dbReference>
<evidence type="ECO:0000313" key="3">
    <source>
        <dbReference type="Proteomes" id="UP000199163"/>
    </source>
</evidence>
<reference evidence="2 3" key="1">
    <citation type="submission" date="2016-10" db="EMBL/GenBank/DDBJ databases">
        <authorList>
            <person name="de Groot N.N."/>
        </authorList>
    </citation>
    <scope>NUCLEOTIDE SEQUENCE [LARGE SCALE GENOMIC DNA]</scope>
    <source>
        <strain evidence="2 3">DSM 21632</strain>
    </source>
</reference>
<accession>A0A1G8GY98</accession>
<dbReference type="Pfam" id="PF13460">
    <property type="entry name" value="NAD_binding_10"/>
    <property type="match status" value="1"/>
</dbReference>
<feature type="domain" description="NAD(P)-binding" evidence="1">
    <location>
        <begin position="7"/>
        <end position="192"/>
    </location>
</feature>